<gene>
    <name evidence="4" type="ORF">J1605_017990</name>
</gene>
<dbReference type="Proteomes" id="UP001159641">
    <property type="component" value="Unassembled WGS sequence"/>
</dbReference>
<dbReference type="GO" id="GO:0031124">
    <property type="term" value="P:mRNA 3'-end processing"/>
    <property type="evidence" value="ECO:0007669"/>
    <property type="project" value="UniProtKB-UniRule"/>
</dbReference>
<keyword evidence="5" id="KW-1185">Reference proteome</keyword>
<proteinExistence type="inferred from homology"/>
<evidence type="ECO:0000259" key="2">
    <source>
        <dbReference type="Pfam" id="PF16566"/>
    </source>
</evidence>
<dbReference type="Gene3D" id="3.30.250.20">
    <property type="entry name" value="L1 transposable element, C-terminal domain"/>
    <property type="match status" value="1"/>
</dbReference>
<comment type="subunit">
    <text evidence="1">Associates with the RNA polymerase II complex.</text>
</comment>
<accession>A0AB34HZ67</accession>
<organism evidence="4 5">
    <name type="scientific">Eschrichtius robustus</name>
    <name type="common">California gray whale</name>
    <name type="synonym">Eschrichtius gibbosus</name>
    <dbReference type="NCBI Taxonomy" id="9764"/>
    <lineage>
        <taxon>Eukaryota</taxon>
        <taxon>Metazoa</taxon>
        <taxon>Chordata</taxon>
        <taxon>Craniata</taxon>
        <taxon>Vertebrata</taxon>
        <taxon>Euteleostomi</taxon>
        <taxon>Mammalia</taxon>
        <taxon>Eutheria</taxon>
        <taxon>Laurasiatheria</taxon>
        <taxon>Artiodactyla</taxon>
        <taxon>Whippomorpha</taxon>
        <taxon>Cetacea</taxon>
        <taxon>Mysticeti</taxon>
        <taxon>Eschrichtiidae</taxon>
        <taxon>Eschrichtius</taxon>
    </lineage>
</organism>
<dbReference type="GO" id="GO:0000993">
    <property type="term" value="F:RNA polymerase II complex binding"/>
    <property type="evidence" value="ECO:0007669"/>
    <property type="project" value="UniProtKB-UniRule"/>
</dbReference>
<comment type="caution">
    <text evidence="4">The sequence shown here is derived from an EMBL/GenBank/DDBJ whole genome shotgun (WGS) entry which is preliminary data.</text>
</comment>
<dbReference type="InterPro" id="IPR042566">
    <property type="entry name" value="L1_C"/>
</dbReference>
<keyword evidence="1" id="KW-0597">Phosphoprotein</keyword>
<comment type="function">
    <text evidence="1">Interacts with phosphorylated C-terminal heptapeptide repeat domain (CTD) of the largest RNA polymerase II subunit POLR2A, and participates in dephosphorylation of the CTD.</text>
</comment>
<protein>
    <recommendedName>
        <fullName evidence="1">Regulation of nuclear pre-mRNA domain-containing protein</fullName>
    </recommendedName>
</protein>
<dbReference type="Pfam" id="PF17490">
    <property type="entry name" value="Tnp_22_dsRBD"/>
    <property type="match status" value="1"/>
</dbReference>
<sequence>MVPKVAADLSAEILQARKEWHDAFKVTKGKNLQPRIPSKTHSDLMEKSKALQTSNRSFPFFGAGTEEYKRKLARVSLVRKELRSRIQSLPDLSRLPNVTGSHMHLPFAGDIYSED</sequence>
<reference evidence="4 5" key="1">
    <citation type="submission" date="2022-11" db="EMBL/GenBank/DDBJ databases">
        <title>Whole genome sequence of Eschrichtius robustus ER-17-0199.</title>
        <authorList>
            <person name="Bruniche-Olsen A."/>
            <person name="Black A.N."/>
            <person name="Fields C.J."/>
            <person name="Walden K."/>
            <person name="Dewoody J.A."/>
        </authorList>
    </citation>
    <scope>NUCLEOTIDE SEQUENCE [LARGE SCALE GENOMIC DNA]</scope>
    <source>
        <strain evidence="4">ER-17-0199</strain>
        <tissue evidence="4">Blubber</tissue>
    </source>
</reference>
<dbReference type="GO" id="GO:0008420">
    <property type="term" value="F:RNA polymerase II CTD heptapeptide repeat phosphatase activity"/>
    <property type="evidence" value="ECO:0007669"/>
    <property type="project" value="UniProtKB-UniRule"/>
</dbReference>
<evidence type="ECO:0000313" key="5">
    <source>
        <dbReference type="Proteomes" id="UP001159641"/>
    </source>
</evidence>
<name>A0AB34HZ67_ESCRO</name>
<dbReference type="InterPro" id="IPR032337">
    <property type="entry name" value="RPRD1A/B_C"/>
</dbReference>
<dbReference type="EMBL" id="JAIQCJ010000448">
    <property type="protein sequence ID" value="KAJ8796312.1"/>
    <property type="molecule type" value="Genomic_DNA"/>
</dbReference>
<feature type="domain" description="L1 transposable element dsRBD-like" evidence="3">
    <location>
        <begin position="11"/>
        <end position="37"/>
    </location>
</feature>
<comment type="similarity">
    <text evidence="1">Belongs to the UPF0400 (RTT103) family.</text>
</comment>
<dbReference type="InterPro" id="IPR035300">
    <property type="entry name" value="L1_dsRBD"/>
</dbReference>
<evidence type="ECO:0000256" key="1">
    <source>
        <dbReference type="RuleBase" id="RU369021"/>
    </source>
</evidence>
<evidence type="ECO:0000259" key="3">
    <source>
        <dbReference type="Pfam" id="PF17490"/>
    </source>
</evidence>
<keyword evidence="1" id="KW-0007">Acetylation</keyword>
<dbReference type="Gene3D" id="6.10.250.2560">
    <property type="match status" value="1"/>
</dbReference>
<dbReference type="Pfam" id="PF16566">
    <property type="entry name" value="CREPT"/>
    <property type="match status" value="1"/>
</dbReference>
<feature type="domain" description="RPRD1A/B C-terminal" evidence="2">
    <location>
        <begin position="65"/>
        <end position="113"/>
    </location>
</feature>
<dbReference type="AlphaFoldDB" id="A0AB34HZ67"/>
<evidence type="ECO:0000313" key="4">
    <source>
        <dbReference type="EMBL" id="KAJ8796312.1"/>
    </source>
</evidence>